<gene>
    <name evidence="3" type="ordered locus">Snas_0565</name>
</gene>
<comment type="similarity">
    <text evidence="1">Belongs to the YciI family.</text>
</comment>
<feature type="domain" description="YCII-related" evidence="2">
    <location>
        <begin position="12"/>
        <end position="81"/>
    </location>
</feature>
<keyword evidence="4" id="KW-1185">Reference proteome</keyword>
<evidence type="ECO:0000313" key="4">
    <source>
        <dbReference type="Proteomes" id="UP000000844"/>
    </source>
</evidence>
<dbReference type="KEGG" id="sna:Snas_0565"/>
<proteinExistence type="inferred from homology"/>
<dbReference type="EMBL" id="CP001778">
    <property type="protein sequence ID" value="ADD40279.1"/>
    <property type="molecule type" value="Genomic_DNA"/>
</dbReference>
<name>D3Q5Y0_STANL</name>
<evidence type="ECO:0000256" key="1">
    <source>
        <dbReference type="ARBA" id="ARBA00007689"/>
    </source>
</evidence>
<dbReference type="InterPro" id="IPR005545">
    <property type="entry name" value="YCII"/>
</dbReference>
<accession>D3Q5Y0</accession>
<reference evidence="3 4" key="1">
    <citation type="journal article" date="2009" name="Stand. Genomic Sci.">
        <title>Complete genome sequence of Stackebrandtia nassauensis type strain (LLR-40K-21).</title>
        <authorList>
            <person name="Munk C."/>
            <person name="Lapidus A."/>
            <person name="Copeland A."/>
            <person name="Jando M."/>
            <person name="Mayilraj S."/>
            <person name="Glavina Del Rio T."/>
            <person name="Nolan M."/>
            <person name="Chen F."/>
            <person name="Lucas S."/>
            <person name="Tice H."/>
            <person name="Cheng J.F."/>
            <person name="Han C."/>
            <person name="Detter J.C."/>
            <person name="Bruce D."/>
            <person name="Goodwin L."/>
            <person name="Chain P."/>
            <person name="Pitluck S."/>
            <person name="Goker M."/>
            <person name="Ovchinikova G."/>
            <person name="Pati A."/>
            <person name="Ivanova N."/>
            <person name="Mavromatis K."/>
            <person name="Chen A."/>
            <person name="Palaniappan K."/>
            <person name="Land M."/>
            <person name="Hauser L."/>
            <person name="Chang Y.J."/>
            <person name="Jeffries C.D."/>
            <person name="Bristow J."/>
            <person name="Eisen J.A."/>
            <person name="Markowitz V."/>
            <person name="Hugenholtz P."/>
            <person name="Kyrpides N.C."/>
            <person name="Klenk H.P."/>
        </authorList>
    </citation>
    <scope>NUCLEOTIDE SEQUENCE [LARGE SCALE GENOMIC DNA]</scope>
    <source>
        <strain evidence="4">DSM 44728 / CIP 108903 / NRRL B-16338 / NBRC 102104 / LLR-40K-21</strain>
    </source>
</reference>
<dbReference type="AlphaFoldDB" id="D3Q5Y0"/>
<sequence>MYIVELSFDGSPERLELRPAHREKLAALHAKGTCPMAGPFPDQSGAALIFDVDSEAEVDAILDDDPYYRAKGVTVVRKQPWNPLPL</sequence>
<dbReference type="Proteomes" id="UP000000844">
    <property type="component" value="Chromosome"/>
</dbReference>
<dbReference type="OrthoDB" id="8968203at2"/>
<dbReference type="Pfam" id="PF03795">
    <property type="entry name" value="YCII"/>
    <property type="match status" value="1"/>
</dbReference>
<dbReference type="eggNOG" id="COG2350">
    <property type="taxonomic scope" value="Bacteria"/>
</dbReference>
<organism evidence="3 4">
    <name type="scientific">Stackebrandtia nassauensis (strain DSM 44728 / CIP 108903 / NRRL B-16338 / NBRC 102104 / LLR-40K-21)</name>
    <dbReference type="NCBI Taxonomy" id="446470"/>
    <lineage>
        <taxon>Bacteria</taxon>
        <taxon>Bacillati</taxon>
        <taxon>Actinomycetota</taxon>
        <taxon>Actinomycetes</taxon>
        <taxon>Glycomycetales</taxon>
        <taxon>Glycomycetaceae</taxon>
        <taxon>Stackebrandtia</taxon>
    </lineage>
</organism>
<dbReference type="InterPro" id="IPR011008">
    <property type="entry name" value="Dimeric_a/b-barrel"/>
</dbReference>
<dbReference type="STRING" id="446470.Snas_0565"/>
<dbReference type="HOGENOM" id="CLU_110355_7_2_11"/>
<dbReference type="Gene3D" id="3.30.70.1060">
    <property type="entry name" value="Dimeric alpha+beta barrel"/>
    <property type="match status" value="1"/>
</dbReference>
<evidence type="ECO:0000259" key="2">
    <source>
        <dbReference type="Pfam" id="PF03795"/>
    </source>
</evidence>
<evidence type="ECO:0000313" key="3">
    <source>
        <dbReference type="EMBL" id="ADD40279.1"/>
    </source>
</evidence>
<protein>
    <submittedName>
        <fullName evidence="3">YCII-related protein</fullName>
    </submittedName>
</protein>
<dbReference type="SUPFAM" id="SSF54909">
    <property type="entry name" value="Dimeric alpha+beta barrel"/>
    <property type="match status" value="1"/>
</dbReference>
<dbReference type="RefSeq" id="WP_013015850.1">
    <property type="nucleotide sequence ID" value="NC_013947.1"/>
</dbReference>